<comment type="caution">
    <text evidence="10">The sequence shown here is derived from an EMBL/GenBank/DDBJ whole genome shotgun (WGS) entry which is preliminary data.</text>
</comment>
<dbReference type="GO" id="GO:0005634">
    <property type="term" value="C:nucleus"/>
    <property type="evidence" value="ECO:0007669"/>
    <property type="project" value="UniProtKB-SubCell"/>
</dbReference>
<evidence type="ECO:0000256" key="7">
    <source>
        <dbReference type="ARBA" id="ARBA00038005"/>
    </source>
</evidence>
<keyword evidence="4" id="KW-0805">Transcription regulation</keyword>
<evidence type="ECO:0000256" key="4">
    <source>
        <dbReference type="ARBA" id="ARBA00023015"/>
    </source>
</evidence>
<gene>
    <name evidence="10" type="ORF">AAP_05827</name>
</gene>
<evidence type="ECO:0000256" key="6">
    <source>
        <dbReference type="ARBA" id="ARBA00023242"/>
    </source>
</evidence>
<dbReference type="GO" id="GO:0005737">
    <property type="term" value="C:cytoplasm"/>
    <property type="evidence" value="ECO:0007669"/>
    <property type="project" value="UniProtKB-SubCell"/>
</dbReference>
<dbReference type="Proteomes" id="UP000242877">
    <property type="component" value="Unassembled WGS sequence"/>
</dbReference>
<protein>
    <submittedName>
        <fullName evidence="10">Velvet factor</fullName>
    </submittedName>
</protein>
<evidence type="ECO:0000256" key="2">
    <source>
        <dbReference type="ARBA" id="ARBA00004496"/>
    </source>
</evidence>
<dbReference type="OrthoDB" id="5384689at2759"/>
<evidence type="ECO:0000256" key="1">
    <source>
        <dbReference type="ARBA" id="ARBA00004123"/>
    </source>
</evidence>
<keyword evidence="6" id="KW-0539">Nucleus</keyword>
<comment type="subcellular location">
    <subcellularLocation>
        <location evidence="2">Cytoplasm</location>
    </subcellularLocation>
    <subcellularLocation>
        <location evidence="1">Nucleus</location>
    </subcellularLocation>
</comment>
<feature type="region of interest" description="Disordered" evidence="8">
    <location>
        <begin position="186"/>
        <end position="225"/>
    </location>
</feature>
<organism evidence="10 11">
    <name type="scientific">Ascosphaera apis ARSEF 7405</name>
    <dbReference type="NCBI Taxonomy" id="392613"/>
    <lineage>
        <taxon>Eukaryota</taxon>
        <taxon>Fungi</taxon>
        <taxon>Dikarya</taxon>
        <taxon>Ascomycota</taxon>
        <taxon>Pezizomycotina</taxon>
        <taxon>Eurotiomycetes</taxon>
        <taxon>Eurotiomycetidae</taxon>
        <taxon>Onygenales</taxon>
        <taxon>Ascosphaeraceae</taxon>
        <taxon>Ascosphaera</taxon>
    </lineage>
</organism>
<accession>A0A167V8E0</accession>
<keyword evidence="3" id="KW-0963">Cytoplasm</keyword>
<evidence type="ECO:0000313" key="10">
    <source>
        <dbReference type="EMBL" id="KZZ87188.1"/>
    </source>
</evidence>
<keyword evidence="5" id="KW-0804">Transcription</keyword>
<dbReference type="PROSITE" id="PS51821">
    <property type="entry name" value="VELVET"/>
    <property type="match status" value="1"/>
</dbReference>
<dbReference type="InterPro" id="IPR021740">
    <property type="entry name" value="Velvet"/>
</dbReference>
<sequence length="240" mass="26857">MESFTRTTHEGELLHYCLRVIQQPERARACGFGANSSADRRPLDPPPVIELQVLQQANESSPFIDVTFSYQANFFLYAQLESNKSQTSAVTLPPLLTGVCVGGVTYLNQPRRAGYFVFPDLAIKKEGTYRLRFSLFEESRESPEVVSFRGSIQSDEFHVYSAKKFPGLRLSTPISQTLAEQGCRVRNRKKTGNSPTTTTSRGERRRTVHSSSSSSSSPLERAPLRLTYTRADGRLKTIIA</sequence>
<feature type="domain" description="Velvet" evidence="9">
    <location>
        <begin position="11"/>
        <end position="188"/>
    </location>
</feature>
<dbReference type="Pfam" id="PF11754">
    <property type="entry name" value="Velvet"/>
    <property type="match status" value="1"/>
</dbReference>
<evidence type="ECO:0000256" key="3">
    <source>
        <dbReference type="ARBA" id="ARBA00022490"/>
    </source>
</evidence>
<evidence type="ECO:0000256" key="5">
    <source>
        <dbReference type="ARBA" id="ARBA00023163"/>
    </source>
</evidence>
<proteinExistence type="inferred from homology"/>
<dbReference type="AlphaFoldDB" id="A0A167V8E0"/>
<dbReference type="InterPro" id="IPR038491">
    <property type="entry name" value="Velvet_dom_sf"/>
</dbReference>
<comment type="similarity">
    <text evidence="7">Belongs to the velvet family. VeA subfamily.</text>
</comment>
<evidence type="ECO:0000256" key="8">
    <source>
        <dbReference type="SAM" id="MobiDB-lite"/>
    </source>
</evidence>
<dbReference type="Gene3D" id="2.60.40.3960">
    <property type="entry name" value="Velvet domain"/>
    <property type="match status" value="1"/>
</dbReference>
<evidence type="ECO:0000259" key="9">
    <source>
        <dbReference type="PROSITE" id="PS51821"/>
    </source>
</evidence>
<dbReference type="PANTHER" id="PTHR33572:SF14">
    <property type="entry name" value="DEVELOPMENTAL AND SECONDARY METABOLISM REGULATOR VEA"/>
    <property type="match status" value="1"/>
</dbReference>
<dbReference type="InterPro" id="IPR037525">
    <property type="entry name" value="Velvet_dom"/>
</dbReference>
<dbReference type="EMBL" id="AZGZ01000037">
    <property type="protein sequence ID" value="KZZ87188.1"/>
    <property type="molecule type" value="Genomic_DNA"/>
</dbReference>
<evidence type="ECO:0000313" key="11">
    <source>
        <dbReference type="Proteomes" id="UP000242877"/>
    </source>
</evidence>
<keyword evidence="11" id="KW-1185">Reference proteome</keyword>
<dbReference type="VEuPathDB" id="FungiDB:AAP_05827"/>
<dbReference type="PANTHER" id="PTHR33572">
    <property type="entry name" value="SPORE DEVELOPMENT REGULATOR VOSA"/>
    <property type="match status" value="1"/>
</dbReference>
<name>A0A167V8E0_9EURO</name>
<reference evidence="10 11" key="1">
    <citation type="journal article" date="2016" name="Genome Biol. Evol.">
        <title>Divergent and convergent evolution of fungal pathogenicity.</title>
        <authorList>
            <person name="Shang Y."/>
            <person name="Xiao G."/>
            <person name="Zheng P."/>
            <person name="Cen K."/>
            <person name="Zhan S."/>
            <person name="Wang C."/>
        </authorList>
    </citation>
    <scope>NUCLEOTIDE SEQUENCE [LARGE SCALE GENOMIC DNA]</scope>
    <source>
        <strain evidence="10 11">ARSEF 7405</strain>
    </source>
</reference>